<proteinExistence type="predicted"/>
<reference evidence="1" key="1">
    <citation type="journal article" date="2021" name="Proc. Natl. Acad. Sci. U.S.A.">
        <title>A Catalog of Tens of Thousands of Viruses from Human Metagenomes Reveals Hidden Associations with Chronic Diseases.</title>
        <authorList>
            <person name="Tisza M.J."/>
            <person name="Buck C.B."/>
        </authorList>
    </citation>
    <scope>NUCLEOTIDE SEQUENCE</scope>
    <source>
        <strain evidence="1">CtK5o5</strain>
    </source>
</reference>
<organism evidence="1">
    <name type="scientific">Myoviridae sp. ctK5o5</name>
    <dbReference type="NCBI Taxonomy" id="2827674"/>
    <lineage>
        <taxon>Viruses</taxon>
        <taxon>Duplodnaviria</taxon>
        <taxon>Heunggongvirae</taxon>
        <taxon>Uroviricota</taxon>
        <taxon>Caudoviricetes</taxon>
    </lineage>
</organism>
<dbReference type="EMBL" id="BK032803">
    <property type="protein sequence ID" value="DAF61157.1"/>
    <property type="molecule type" value="Genomic_DNA"/>
</dbReference>
<sequence>MFHDGLYSVNQHNLYDIFIIDPTTPFIAINQRGSHLI</sequence>
<protein>
    <submittedName>
        <fullName evidence="1">Uncharacterized protein</fullName>
    </submittedName>
</protein>
<accession>A0A8S5TCY3</accession>
<evidence type="ECO:0000313" key="1">
    <source>
        <dbReference type="EMBL" id="DAF61157.1"/>
    </source>
</evidence>
<name>A0A8S5TCY3_9CAUD</name>